<name>A0ABM1HU38_POLDO</name>
<feature type="transmembrane region" description="Helical" evidence="1">
    <location>
        <begin position="175"/>
        <end position="193"/>
    </location>
</feature>
<keyword evidence="1" id="KW-0812">Transmembrane</keyword>
<keyword evidence="2" id="KW-1185">Reference proteome</keyword>
<evidence type="ECO:0000313" key="2">
    <source>
        <dbReference type="Proteomes" id="UP000694924"/>
    </source>
</evidence>
<evidence type="ECO:0000256" key="1">
    <source>
        <dbReference type="SAM" id="Phobius"/>
    </source>
</evidence>
<dbReference type="Proteomes" id="UP000694924">
    <property type="component" value="Unplaced"/>
</dbReference>
<gene>
    <name evidence="3" type="primary">LOC107063864</name>
</gene>
<protein>
    <submittedName>
        <fullName evidence="3">Uncharacterized protein LOC107063864</fullName>
    </submittedName>
</protein>
<sequence>MCKERTVETYHIHYKFDHQTQMILHSLNADHLIKSCKERNISTKDLHNLTVDDFIELGANENQAKELFNNLTSKKKSNVTQKWPIMRKYENIIETLNNNKKQLDLISVGVAYVRLTLEKKGINNTFINSRDLITVNTILCTSITENLNAVKDLEKAIEECSALIPKNITKKKEQSFISLPMLFAGLGLILCQISRIRKN</sequence>
<dbReference type="RefSeq" id="XP_015171475.1">
    <property type="nucleotide sequence ID" value="XM_015315989.1"/>
</dbReference>
<dbReference type="GeneID" id="107063864"/>
<accession>A0ABM1HU38</accession>
<organism evidence="2 3">
    <name type="scientific">Polistes dominula</name>
    <name type="common">European paper wasp</name>
    <name type="synonym">Vespa dominula</name>
    <dbReference type="NCBI Taxonomy" id="743375"/>
    <lineage>
        <taxon>Eukaryota</taxon>
        <taxon>Metazoa</taxon>
        <taxon>Ecdysozoa</taxon>
        <taxon>Arthropoda</taxon>
        <taxon>Hexapoda</taxon>
        <taxon>Insecta</taxon>
        <taxon>Pterygota</taxon>
        <taxon>Neoptera</taxon>
        <taxon>Endopterygota</taxon>
        <taxon>Hymenoptera</taxon>
        <taxon>Apocrita</taxon>
        <taxon>Aculeata</taxon>
        <taxon>Vespoidea</taxon>
        <taxon>Vespidae</taxon>
        <taxon>Polistinae</taxon>
        <taxon>Polistini</taxon>
        <taxon>Polistes</taxon>
    </lineage>
</organism>
<proteinExistence type="predicted"/>
<keyword evidence="1" id="KW-0472">Membrane</keyword>
<keyword evidence="1" id="KW-1133">Transmembrane helix</keyword>
<evidence type="ECO:0000313" key="3">
    <source>
        <dbReference type="RefSeq" id="XP_015171475.1"/>
    </source>
</evidence>
<reference evidence="3" key="1">
    <citation type="submission" date="2025-08" db="UniProtKB">
        <authorList>
            <consortium name="RefSeq"/>
        </authorList>
    </citation>
    <scope>IDENTIFICATION</scope>
    <source>
        <tissue evidence="3">Whole body</tissue>
    </source>
</reference>